<dbReference type="RefSeq" id="WP_347690731.1">
    <property type="nucleotide sequence ID" value="NZ_JBDPZN010000008.1"/>
</dbReference>
<reference evidence="1 2" key="1">
    <citation type="submission" date="2024-05" db="EMBL/GenBank/DDBJ databases">
        <title>Genome sequencing of Marine Estuary Bacteria, Shewanella vesiculosa and S. baltica, and Pseudomonas syringae.</title>
        <authorList>
            <person name="Gurung A."/>
            <person name="Maclea K.S."/>
        </authorList>
    </citation>
    <scope>NUCLEOTIDE SEQUENCE [LARGE SCALE GENOMIC DNA]</scope>
    <source>
        <strain evidence="1 2">1A</strain>
    </source>
</reference>
<organism evidence="1 2">
    <name type="scientific">Shewanella vesiculosa</name>
    <dbReference type="NCBI Taxonomy" id="518738"/>
    <lineage>
        <taxon>Bacteria</taxon>
        <taxon>Pseudomonadati</taxon>
        <taxon>Pseudomonadota</taxon>
        <taxon>Gammaproteobacteria</taxon>
        <taxon>Alteromonadales</taxon>
        <taxon>Shewanellaceae</taxon>
        <taxon>Shewanella</taxon>
    </lineage>
</organism>
<dbReference type="EMBL" id="JBDPZN010000008">
    <property type="protein sequence ID" value="MEO3684034.1"/>
    <property type="molecule type" value="Genomic_DNA"/>
</dbReference>
<evidence type="ECO:0000313" key="2">
    <source>
        <dbReference type="Proteomes" id="UP001477278"/>
    </source>
</evidence>
<gene>
    <name evidence="1" type="ORF">ABHN84_17320</name>
</gene>
<evidence type="ECO:0008006" key="3">
    <source>
        <dbReference type="Google" id="ProtNLM"/>
    </source>
</evidence>
<protein>
    <recommendedName>
        <fullName evidence="3">DUF86 domain-containing protein</fullName>
    </recommendedName>
</protein>
<comment type="caution">
    <text evidence="1">The sequence shown here is derived from an EMBL/GenBank/DDBJ whole genome shotgun (WGS) entry which is preliminary data.</text>
</comment>
<keyword evidence="2" id="KW-1185">Reference proteome</keyword>
<proteinExistence type="predicted"/>
<dbReference type="Proteomes" id="UP001477278">
    <property type="component" value="Unassembled WGS sequence"/>
</dbReference>
<sequence>MEFDSPFLELVNVLEDINDIELSLLKCHLLIEKELERVVIIGAEKPKYISESRLTFSNKIALVRSFHNSRCEAWVWGAINKLNKVRNLMAHNFSSAEIENEITSFTTLIKNEEDIWPAELLKVKHADFFWAVFLVLDKLRGIV</sequence>
<accession>A0ABV0FT72</accession>
<evidence type="ECO:0000313" key="1">
    <source>
        <dbReference type="EMBL" id="MEO3684034.1"/>
    </source>
</evidence>
<name>A0ABV0FT72_9GAMM</name>